<evidence type="ECO:0000256" key="1">
    <source>
        <dbReference type="SAM" id="SignalP"/>
    </source>
</evidence>
<gene>
    <name evidence="2" type="ORF">GBK04_17430</name>
</gene>
<keyword evidence="1" id="KW-0732">Signal</keyword>
<proteinExistence type="predicted"/>
<dbReference type="SUPFAM" id="SSF52833">
    <property type="entry name" value="Thioredoxin-like"/>
    <property type="match status" value="1"/>
</dbReference>
<dbReference type="Proteomes" id="UP000479293">
    <property type="component" value="Unassembled WGS sequence"/>
</dbReference>
<evidence type="ECO:0008006" key="4">
    <source>
        <dbReference type="Google" id="ProtNLM"/>
    </source>
</evidence>
<dbReference type="EMBL" id="WHLY01000002">
    <property type="protein sequence ID" value="MPR35083.1"/>
    <property type="molecule type" value="Genomic_DNA"/>
</dbReference>
<accession>A0A7C9BID1</accession>
<feature type="chain" id="PRO_5028950356" description="Thioredoxin domain-containing protein" evidence="1">
    <location>
        <begin position="19"/>
        <end position="495"/>
    </location>
</feature>
<keyword evidence="3" id="KW-1185">Reference proteome</keyword>
<name>A0A7C9BID1_9BACT</name>
<evidence type="ECO:0000313" key="2">
    <source>
        <dbReference type="EMBL" id="MPR35083.1"/>
    </source>
</evidence>
<evidence type="ECO:0000313" key="3">
    <source>
        <dbReference type="Proteomes" id="UP000479293"/>
    </source>
</evidence>
<dbReference type="AlphaFoldDB" id="A0A7C9BID1"/>
<dbReference type="InterPro" id="IPR036249">
    <property type="entry name" value="Thioredoxin-like_sf"/>
</dbReference>
<protein>
    <recommendedName>
        <fullName evidence="4">Thioredoxin domain-containing protein</fullName>
    </recommendedName>
</protein>
<reference evidence="2 3" key="1">
    <citation type="submission" date="2019-10" db="EMBL/GenBank/DDBJ databases">
        <title>Draft Genome Sequence of Cytophagaceae sp. SJW1-29.</title>
        <authorList>
            <person name="Choi A."/>
        </authorList>
    </citation>
    <scope>NUCLEOTIDE SEQUENCE [LARGE SCALE GENOMIC DNA]</scope>
    <source>
        <strain evidence="2 3">SJW1-29</strain>
    </source>
</reference>
<feature type="signal peptide" evidence="1">
    <location>
        <begin position="1"/>
        <end position="18"/>
    </location>
</feature>
<dbReference type="RefSeq" id="WP_152761833.1">
    <property type="nucleotide sequence ID" value="NZ_WHLY01000002.1"/>
</dbReference>
<dbReference type="Gene3D" id="3.40.30.10">
    <property type="entry name" value="Glutaredoxin"/>
    <property type="match status" value="1"/>
</dbReference>
<comment type="caution">
    <text evidence="2">The sequence shown here is derived from an EMBL/GenBank/DDBJ whole genome shotgun (WGS) entry which is preliminary data.</text>
</comment>
<sequence>MKFLLSSLLALATLNTWAQNPAKITIKSAENTDYTYSLTLERPRFHETLGVGLSETEFEPVGTFDLSQQKEGTATVPISEPALVRLVRTPKNAATNTNPGGVRNESRTYLLYLIPNDDLTINVGNANELAFTGDHADRQVFLQNYFLDNHYQYLPAFSFNPRQIDNAAIVKQSDSLARLRTQQYEVFKAAHPADEAFDTFVNATTQVEGYLMQGIVKDREIRKNKAVKLTPEQRKELNAITLNNFKLFPDAALASAAYRNELKKWVMIPVTEKYSLEADPAALSPEAVAEVYQSSAEKLSGYPKQQEYLLTYWLNYASTALPSTQTARSLLTDFEKRYPGAAVNGYFSKLISAKEKLAQGSMAPDFTLLNKDSSAVSLSSLRGKPLAVAFAFNLKQHEPALKLLENAKGDSILFVYVSATPGIPFGTWKQYVEQRPNALHLYATDEQIEKLKESYAIEPRFPFMVIDSNGRIVNRWIPQDFPDNKALQAGLRQAK</sequence>
<organism evidence="2 3">
    <name type="scientific">Salmonirosea aquatica</name>
    <dbReference type="NCBI Taxonomy" id="2654236"/>
    <lineage>
        <taxon>Bacteria</taxon>
        <taxon>Pseudomonadati</taxon>
        <taxon>Bacteroidota</taxon>
        <taxon>Cytophagia</taxon>
        <taxon>Cytophagales</taxon>
        <taxon>Spirosomataceae</taxon>
        <taxon>Salmonirosea</taxon>
    </lineage>
</organism>